<proteinExistence type="predicted"/>
<feature type="compositionally biased region" description="Low complexity" evidence="1">
    <location>
        <begin position="571"/>
        <end position="584"/>
    </location>
</feature>
<feature type="compositionally biased region" description="Polar residues" evidence="1">
    <location>
        <begin position="532"/>
        <end position="543"/>
    </location>
</feature>
<comment type="caution">
    <text evidence="2">The sequence shown here is derived from an EMBL/GenBank/DDBJ whole genome shotgun (WGS) entry which is preliminary data.</text>
</comment>
<organism evidence="2 3">
    <name type="scientific">Candida boidinii</name>
    <name type="common">Yeast</name>
    <dbReference type="NCBI Taxonomy" id="5477"/>
    <lineage>
        <taxon>Eukaryota</taxon>
        <taxon>Fungi</taxon>
        <taxon>Dikarya</taxon>
        <taxon>Ascomycota</taxon>
        <taxon>Saccharomycotina</taxon>
        <taxon>Pichiomycetes</taxon>
        <taxon>Pichiales</taxon>
        <taxon>Pichiaceae</taxon>
        <taxon>Ogataea</taxon>
        <taxon>Ogataea/Candida clade</taxon>
    </lineage>
</organism>
<dbReference type="AlphaFoldDB" id="A0A9W6SY33"/>
<reference evidence="2" key="1">
    <citation type="submission" date="2023-04" db="EMBL/GenBank/DDBJ databases">
        <title>Candida boidinii NBRC 10035.</title>
        <authorList>
            <person name="Ichikawa N."/>
            <person name="Sato H."/>
            <person name="Tonouchi N."/>
        </authorList>
    </citation>
    <scope>NUCLEOTIDE SEQUENCE</scope>
    <source>
        <strain evidence="2">NBRC 10035</strain>
    </source>
</reference>
<keyword evidence="3" id="KW-1185">Reference proteome</keyword>
<sequence>MDFKSALMSEDDKIPAGGTKSKFEYRSRSRRTSNKTTTESEDELENMVFCEKYLDEEIQLRYKLWYSLVQSDWLENMGYDYFITPTSFTTPLPNRWIKENEEINWNNYYQLFCIKVSKIKRLFYSRDLEPDEEMGIQSRSATNASNKASADVKDNSKQILNSLNEADLELRILQIEIEKDYESYIDKKYNNDEDYKLVIDFTKFLINSILANERLEVNRRMSFFMNDKEWKSTCYNTCFECAKRIITDFASEEIPFQFKKPIVVTENAVSAAVFLLVDCMLNKTIVRYQREIIELVKKISPILASYKTINRPALRGLYIIQRLIDLLVGNKNNELSEKLRKFIGNTNKRKTKHTSKSKFGSNSLKQTVLQHSAEQISQFDQKIQQQSSIYSQKGYNNNSSGMNMNNISNINHMNYRNSSPFPNESIYRESNGYSYNQNQPIDSPNMMLRINQTMPLRPVPLTRSVSSPGYGDVPSFQANGSHNEFGNQNQDSRLNNNNIINRYNLQNQNYQSGQSNFSASHDNRVLSTEQMVTSNTSAKSYSKQESDDGIGAFGMSRMASTNGDSENPRGSNSGEDSPSSSSSSMPLTNATYRSLQRFNRQQLQSENNNGTNLHDMIFNILGDNGWKEFLDTIDELKMDTDYI</sequence>
<feature type="region of interest" description="Disordered" evidence="1">
    <location>
        <begin position="1"/>
        <end position="41"/>
    </location>
</feature>
<dbReference type="Proteomes" id="UP001165120">
    <property type="component" value="Unassembled WGS sequence"/>
</dbReference>
<dbReference type="EMBL" id="BSXN01000779">
    <property type="protein sequence ID" value="GME69792.1"/>
    <property type="molecule type" value="Genomic_DNA"/>
</dbReference>
<feature type="compositionally biased region" description="Polar residues" evidence="1">
    <location>
        <begin position="558"/>
        <end position="570"/>
    </location>
</feature>
<evidence type="ECO:0000313" key="2">
    <source>
        <dbReference type="EMBL" id="GME69792.1"/>
    </source>
</evidence>
<evidence type="ECO:0000256" key="1">
    <source>
        <dbReference type="SAM" id="MobiDB-lite"/>
    </source>
</evidence>
<evidence type="ECO:0000313" key="3">
    <source>
        <dbReference type="Proteomes" id="UP001165120"/>
    </source>
</evidence>
<accession>A0A9W6SY33</accession>
<protein>
    <submittedName>
        <fullName evidence="2">Unnamed protein product</fullName>
    </submittedName>
</protein>
<dbReference type="CDD" id="cd12148">
    <property type="entry name" value="fungal_TF_MHR"/>
    <property type="match status" value="1"/>
</dbReference>
<feature type="region of interest" description="Disordered" evidence="1">
    <location>
        <begin position="532"/>
        <end position="587"/>
    </location>
</feature>
<name>A0A9W6SY33_CANBO</name>
<gene>
    <name evidence="2" type="ORF">Cboi02_000255800</name>
</gene>